<reference evidence="1 2" key="1">
    <citation type="submission" date="2018-08" db="EMBL/GenBank/DDBJ databases">
        <authorList>
            <consortium name="PulseNet: The National Subtyping Network for Foodborne Disease Surveillance"/>
            <person name="Tarr C.L."/>
            <person name="Trees E."/>
            <person name="Katz L.S."/>
            <person name="Carleton-Romer H.A."/>
            <person name="Stroika S."/>
            <person name="Kucerova Z."/>
            <person name="Roache K.F."/>
            <person name="Sabol A.L."/>
            <person name="Besser J."/>
            <person name="Gerner-Smidt P."/>
        </authorList>
    </citation>
    <scope>NUCLEOTIDE SEQUENCE [LARGE SCALE GENOMIC DNA]</scope>
    <source>
        <strain evidence="1 2">PNUSAE011918</strain>
    </source>
</reference>
<sequence>MEKLTTELHSLSEMDRRHVISILAILAEIANGYDDFSDMLI</sequence>
<dbReference type="EMBL" id="AASCBU010000013">
    <property type="protein sequence ID" value="EFA8785094.1"/>
    <property type="molecule type" value="Genomic_DNA"/>
</dbReference>
<dbReference type="Proteomes" id="UP000567387">
    <property type="component" value="Unassembled WGS sequence"/>
</dbReference>
<proteinExistence type="predicted"/>
<gene>
    <name evidence="1" type="ORF">C2R31_002949</name>
</gene>
<comment type="caution">
    <text evidence="1">The sequence shown here is derived from an EMBL/GenBank/DDBJ whole genome shotgun (WGS) entry which is preliminary data.</text>
</comment>
<protein>
    <submittedName>
        <fullName evidence="1">Uncharacterized protein</fullName>
    </submittedName>
</protein>
<organism evidence="1 2">
    <name type="scientific">Escherichia coli</name>
    <dbReference type="NCBI Taxonomy" id="562"/>
    <lineage>
        <taxon>Bacteria</taxon>
        <taxon>Pseudomonadati</taxon>
        <taxon>Pseudomonadota</taxon>
        <taxon>Gammaproteobacteria</taxon>
        <taxon>Enterobacterales</taxon>
        <taxon>Enterobacteriaceae</taxon>
        <taxon>Escherichia</taxon>
    </lineage>
</organism>
<evidence type="ECO:0000313" key="1">
    <source>
        <dbReference type="EMBL" id="EFA8785094.1"/>
    </source>
</evidence>
<dbReference type="RefSeq" id="WP_123000662.1">
    <property type="nucleotide sequence ID" value="NZ_AP027432.1"/>
</dbReference>
<evidence type="ECO:0000313" key="2">
    <source>
        <dbReference type="Proteomes" id="UP000567387"/>
    </source>
</evidence>
<accession>A0A3L5JPB6</accession>
<name>A0A3L5JPB6_ECOLX</name>
<dbReference type="AlphaFoldDB" id="A0A3L5JPB6"/>